<evidence type="ECO:0008006" key="4">
    <source>
        <dbReference type="Google" id="ProtNLM"/>
    </source>
</evidence>
<dbReference type="InterPro" id="IPR011990">
    <property type="entry name" value="TPR-like_helical_dom_sf"/>
</dbReference>
<accession>A0A1Y2K0R8</accession>
<proteinExistence type="predicted"/>
<feature type="compositionally biased region" description="Basic and acidic residues" evidence="1">
    <location>
        <begin position="141"/>
        <end position="155"/>
    </location>
</feature>
<evidence type="ECO:0000313" key="3">
    <source>
        <dbReference type="Proteomes" id="UP000194003"/>
    </source>
</evidence>
<gene>
    <name evidence="2" type="ORF">MAIT1_00852</name>
</gene>
<dbReference type="EMBL" id="LVJN01000021">
    <property type="protein sequence ID" value="OSM00353.1"/>
    <property type="molecule type" value="Genomic_DNA"/>
</dbReference>
<name>A0A1Y2K0R8_9PROT</name>
<evidence type="ECO:0000313" key="2">
    <source>
        <dbReference type="EMBL" id="OSM00353.1"/>
    </source>
</evidence>
<protein>
    <recommendedName>
        <fullName evidence="4">Sel1 repeat family protein</fullName>
    </recommendedName>
</protein>
<reference evidence="2 3" key="1">
    <citation type="journal article" date="2016" name="BMC Genomics">
        <title>Combined genomic and structural analyses of a cultured magnetotactic bacterium reveals its niche adaptation to a dynamic environment.</title>
        <authorList>
            <person name="Araujo A.C."/>
            <person name="Morillo V."/>
            <person name="Cypriano J."/>
            <person name="Teixeira L.C."/>
            <person name="Leao P."/>
            <person name="Lyra S."/>
            <person name="Almeida L.G."/>
            <person name="Bazylinski D.A."/>
            <person name="Vasconcellos A.T."/>
            <person name="Abreu F."/>
            <person name="Lins U."/>
        </authorList>
    </citation>
    <scope>NUCLEOTIDE SEQUENCE [LARGE SCALE GENOMIC DNA]</scope>
    <source>
        <strain evidence="2 3">IT-1</strain>
    </source>
</reference>
<organism evidence="2 3">
    <name type="scientific">Magnetofaba australis IT-1</name>
    <dbReference type="NCBI Taxonomy" id="1434232"/>
    <lineage>
        <taxon>Bacteria</taxon>
        <taxon>Pseudomonadati</taxon>
        <taxon>Pseudomonadota</taxon>
        <taxon>Magnetococcia</taxon>
        <taxon>Magnetococcales</taxon>
        <taxon>Magnetococcaceae</taxon>
        <taxon>Magnetofaba</taxon>
    </lineage>
</organism>
<comment type="caution">
    <text evidence="2">The sequence shown here is derived from an EMBL/GenBank/DDBJ whole genome shotgun (WGS) entry which is preliminary data.</text>
</comment>
<evidence type="ECO:0000256" key="1">
    <source>
        <dbReference type="SAM" id="MobiDB-lite"/>
    </source>
</evidence>
<dbReference type="AlphaFoldDB" id="A0A1Y2K0R8"/>
<dbReference type="SMART" id="SM00671">
    <property type="entry name" value="SEL1"/>
    <property type="match status" value="2"/>
</dbReference>
<dbReference type="STRING" id="1434232.MAIT1_00852"/>
<keyword evidence="3" id="KW-1185">Reference proteome</keyword>
<dbReference type="Proteomes" id="UP000194003">
    <property type="component" value="Unassembled WGS sequence"/>
</dbReference>
<dbReference type="InterPro" id="IPR006597">
    <property type="entry name" value="Sel1-like"/>
</dbReference>
<dbReference type="Gene3D" id="1.25.40.10">
    <property type="entry name" value="Tetratricopeptide repeat domain"/>
    <property type="match status" value="1"/>
</dbReference>
<dbReference type="SUPFAM" id="SSF81901">
    <property type="entry name" value="HCP-like"/>
    <property type="match status" value="1"/>
</dbReference>
<sequence length="317" mass="34922">MMLGVLLAPLLAHGQSLHDLTHADAAFARGVQAFRAQDWPRAAASFDIAAGQGHPQAQLTLGAMYATGRGVTRDPVRAHVLFTLAERLATRDALRNKARANREAIAKTMTRDQLTVAQRRAANWIPDFDAMDLDGVRLSDMRDKNTAPTDAHEEGPPATPARSRPEAENTPEPMAPVHEDEAHVAALADTAADDGASSYVAQQLAKGREMLKRNRLMWPKDENAWLHFSNALKRDPHNAEAVAGLEEIAKRYMDLAEEKIALSRKNPHHAEKHNAPANAFLGNVRRLNLESTQARLARLTEALLEVCVSCRKQFQPE</sequence>
<feature type="region of interest" description="Disordered" evidence="1">
    <location>
        <begin position="141"/>
        <end position="174"/>
    </location>
</feature>